<dbReference type="SUPFAM" id="SSF143602">
    <property type="entry name" value="STIV B116-like"/>
    <property type="match status" value="1"/>
</dbReference>
<name>A0A162J7X2_9FUSO</name>
<dbReference type="Pfam" id="PF08960">
    <property type="entry name" value="STIV_B116-like"/>
    <property type="match status" value="1"/>
</dbReference>
<evidence type="ECO:0000313" key="1">
    <source>
        <dbReference type="EMBL" id="KYL05299.1"/>
    </source>
</evidence>
<reference evidence="1 2" key="1">
    <citation type="submission" date="2016-03" db="EMBL/GenBank/DDBJ databases">
        <title>Comparative genomics of human isolates of Fusobacterium necrophorum.</title>
        <authorList>
            <person name="Jensen A."/>
            <person name="Bank S."/>
            <person name="Andersen P.S."/>
            <person name="Kristensen L.H."/>
            <person name="Prag J."/>
        </authorList>
    </citation>
    <scope>NUCLEOTIDE SEQUENCE [LARGE SCALE GENOMIC DNA]</scope>
    <source>
        <strain evidence="1 2">LS_1264</strain>
    </source>
</reference>
<dbReference type="EMBL" id="LVEA01000001">
    <property type="protein sequence ID" value="KYL05299.1"/>
    <property type="molecule type" value="Genomic_DNA"/>
</dbReference>
<dbReference type="Gene3D" id="3.40.50.11170">
    <property type="entry name" value="Uncharacterised protein PF08960, DUF1874"/>
    <property type="match status" value="1"/>
</dbReference>
<gene>
    <name evidence="1" type="ORF">A2J07_00760</name>
</gene>
<dbReference type="InterPro" id="IPR037236">
    <property type="entry name" value="STIV_B116-like_sf"/>
</dbReference>
<dbReference type="AlphaFoldDB" id="A0A162J7X2"/>
<evidence type="ECO:0000313" key="2">
    <source>
        <dbReference type="Proteomes" id="UP000075816"/>
    </source>
</evidence>
<dbReference type="Proteomes" id="UP000075816">
    <property type="component" value="Unassembled WGS sequence"/>
</dbReference>
<dbReference type="RefSeq" id="WP_062680844.1">
    <property type="nucleotide sequence ID" value="NZ_LVEA01000001.1"/>
</dbReference>
<accession>A0A162J7X2</accession>
<dbReference type="InterPro" id="IPR015055">
    <property type="entry name" value="STIV_B116-like"/>
</dbReference>
<sequence>MKLGLLNTSICTACGTFKLEDLTIEEAKKIAKENKNNLLSAIGHDSTAEIMSEILEVPVEVNRIQFVQEAGQAALVFKILGRPKEGQILDKKAVEEIGYKFQLLGRLD</sequence>
<evidence type="ECO:0008006" key="3">
    <source>
        <dbReference type="Google" id="ProtNLM"/>
    </source>
</evidence>
<comment type="caution">
    <text evidence="1">The sequence shown here is derived from an EMBL/GenBank/DDBJ whole genome shotgun (WGS) entry which is preliminary data.</text>
</comment>
<organism evidence="1 2">
    <name type="scientific">Fusobacterium necrophorum subsp. funduliforme</name>
    <dbReference type="NCBI Taxonomy" id="143387"/>
    <lineage>
        <taxon>Bacteria</taxon>
        <taxon>Fusobacteriati</taxon>
        <taxon>Fusobacteriota</taxon>
        <taxon>Fusobacteriia</taxon>
        <taxon>Fusobacteriales</taxon>
        <taxon>Fusobacteriaceae</taxon>
        <taxon>Fusobacterium</taxon>
    </lineage>
</organism>
<proteinExistence type="predicted"/>
<protein>
    <recommendedName>
        <fullName evidence="3">DUF1874 domain-containing protein</fullName>
    </recommendedName>
</protein>